<accession>A0A7W7WPQ0</accession>
<dbReference type="RefSeq" id="WP_184534811.1">
    <property type="nucleotide sequence ID" value="NZ_JACHJW010000001.1"/>
</dbReference>
<sequence length="239" mass="25073">MSPGSTYTAILPYALGVDTYAPGYAWGNTKLMTRAEFDDFAAYLRRRSVSLGEPGTEGELALTEVSGVRTQGDQADTDPTNAWSHFEITVTGVNGTDLYAIGDSVTGNVGDVVTVTVGFGNNGPASLDYTRTGAVVTKIDVNVPTGTTAVSVPNSCLPRDGDRIDGQNPGKPGMPSYRCYPGSFSQVGKQHVVELGLRIDSVIPNAAGKVTINARCGCEGFVNDLDPSNDMVQLLVNAS</sequence>
<evidence type="ECO:0000313" key="2">
    <source>
        <dbReference type="Proteomes" id="UP000578819"/>
    </source>
</evidence>
<gene>
    <name evidence="1" type="ORF">FHR38_002505</name>
</gene>
<protein>
    <submittedName>
        <fullName evidence="1">Uncharacterized protein</fullName>
    </submittedName>
</protein>
<comment type="caution">
    <text evidence="1">The sequence shown here is derived from an EMBL/GenBank/DDBJ whole genome shotgun (WGS) entry which is preliminary data.</text>
</comment>
<name>A0A7W7WPQ0_9ACTN</name>
<reference evidence="1 2" key="1">
    <citation type="submission" date="2020-08" db="EMBL/GenBank/DDBJ databases">
        <title>Sequencing the genomes of 1000 actinobacteria strains.</title>
        <authorList>
            <person name="Klenk H.-P."/>
        </authorList>
    </citation>
    <scope>NUCLEOTIDE SEQUENCE [LARGE SCALE GENOMIC DNA]</scope>
    <source>
        <strain evidence="1 2">DSM 45886</strain>
    </source>
</reference>
<dbReference type="EMBL" id="JACHJW010000001">
    <property type="protein sequence ID" value="MBB4958772.1"/>
    <property type="molecule type" value="Genomic_DNA"/>
</dbReference>
<dbReference type="Proteomes" id="UP000578819">
    <property type="component" value="Unassembled WGS sequence"/>
</dbReference>
<dbReference type="AlphaFoldDB" id="A0A7W7WPQ0"/>
<keyword evidence="2" id="KW-1185">Reference proteome</keyword>
<proteinExistence type="predicted"/>
<evidence type="ECO:0000313" key="1">
    <source>
        <dbReference type="EMBL" id="MBB4958772.1"/>
    </source>
</evidence>
<organism evidence="1 2">
    <name type="scientific">Micromonospora polyrhachis</name>
    <dbReference type="NCBI Taxonomy" id="1282883"/>
    <lineage>
        <taxon>Bacteria</taxon>
        <taxon>Bacillati</taxon>
        <taxon>Actinomycetota</taxon>
        <taxon>Actinomycetes</taxon>
        <taxon>Micromonosporales</taxon>
        <taxon>Micromonosporaceae</taxon>
        <taxon>Micromonospora</taxon>
    </lineage>
</organism>